<dbReference type="GeneID" id="102362361"/>
<dbReference type="AlphaFoldDB" id="H3AI17"/>
<reference evidence="6" key="3">
    <citation type="submission" date="2025-09" db="UniProtKB">
        <authorList>
            <consortium name="Ensembl"/>
        </authorList>
    </citation>
    <scope>IDENTIFICATION</scope>
</reference>
<dbReference type="eggNOG" id="ENOG502RVZB">
    <property type="taxonomic scope" value="Eukaryota"/>
</dbReference>
<dbReference type="FunFam" id="3.30.2140.20:FF:000001">
    <property type="entry name" value="Arylamine N-acetyltransferase 1"/>
    <property type="match status" value="1"/>
</dbReference>
<dbReference type="STRING" id="7897.ENSLACP00000009288"/>
<dbReference type="OrthoDB" id="10260017at2759"/>
<organism evidence="6 7">
    <name type="scientific">Latimeria chalumnae</name>
    <name type="common">Coelacanth</name>
    <dbReference type="NCBI Taxonomy" id="7897"/>
    <lineage>
        <taxon>Eukaryota</taxon>
        <taxon>Metazoa</taxon>
        <taxon>Chordata</taxon>
        <taxon>Craniata</taxon>
        <taxon>Vertebrata</taxon>
        <taxon>Euteleostomi</taxon>
        <taxon>Coelacanthiformes</taxon>
        <taxon>Coelacanthidae</taxon>
        <taxon>Latimeria</taxon>
    </lineage>
</organism>
<dbReference type="Pfam" id="PF00797">
    <property type="entry name" value="Acetyltransf_2"/>
    <property type="match status" value="1"/>
</dbReference>
<dbReference type="OMA" id="EMCQYHQ"/>
<reference evidence="7" key="1">
    <citation type="submission" date="2011-08" db="EMBL/GenBank/DDBJ databases">
        <title>The draft genome of Latimeria chalumnae.</title>
        <authorList>
            <person name="Di Palma F."/>
            <person name="Alfoldi J."/>
            <person name="Johnson J."/>
            <person name="Berlin A."/>
            <person name="Gnerre S."/>
            <person name="Jaffe D."/>
            <person name="MacCallum I."/>
            <person name="Young S."/>
            <person name="Walker B.J."/>
            <person name="Lander E."/>
            <person name="Lindblad-Toh K."/>
        </authorList>
    </citation>
    <scope>NUCLEOTIDE SEQUENCE [LARGE SCALE GENOMIC DNA]</scope>
    <source>
        <strain evidence="7">Wild caught</strain>
    </source>
</reference>
<evidence type="ECO:0000256" key="3">
    <source>
        <dbReference type="ARBA" id="ARBA00022679"/>
    </source>
</evidence>
<dbReference type="Bgee" id="ENSLACG00000008192">
    <property type="expression patterns" value="Expressed in chordate pharynx"/>
</dbReference>
<evidence type="ECO:0000256" key="4">
    <source>
        <dbReference type="ARBA" id="ARBA00023315"/>
    </source>
</evidence>
<proteinExistence type="inferred from homology"/>
<evidence type="ECO:0000313" key="7">
    <source>
        <dbReference type="Proteomes" id="UP000008672"/>
    </source>
</evidence>
<accession>H3AI17</accession>
<dbReference type="Proteomes" id="UP000008672">
    <property type="component" value="Unassembled WGS sequence"/>
</dbReference>
<evidence type="ECO:0000256" key="1">
    <source>
        <dbReference type="ARBA" id="ARBA00006547"/>
    </source>
</evidence>
<keyword evidence="3 5" id="KW-0808">Transferase</keyword>
<evidence type="ECO:0000313" key="6">
    <source>
        <dbReference type="Ensembl" id="ENSLACP00000009288.1"/>
    </source>
</evidence>
<dbReference type="PRINTS" id="PR01543">
    <property type="entry name" value="ANATRNSFRASE"/>
</dbReference>
<dbReference type="Ensembl" id="ENSLACT00000009359.1">
    <property type="protein sequence ID" value="ENSLACP00000009288.1"/>
    <property type="gene ID" value="ENSLACG00000008192.1"/>
</dbReference>
<reference evidence="6" key="2">
    <citation type="submission" date="2025-08" db="UniProtKB">
        <authorList>
            <consortium name="Ensembl"/>
        </authorList>
    </citation>
    <scope>IDENTIFICATION</scope>
</reference>
<dbReference type="InterPro" id="IPR038765">
    <property type="entry name" value="Papain-like_cys_pep_sf"/>
</dbReference>
<keyword evidence="7" id="KW-1185">Reference proteome</keyword>
<dbReference type="GeneTree" id="ENSGT00390000012054"/>
<evidence type="ECO:0000256" key="5">
    <source>
        <dbReference type="RuleBase" id="RU003452"/>
    </source>
</evidence>
<dbReference type="RefSeq" id="XP_006009854.1">
    <property type="nucleotide sequence ID" value="XM_006009792.3"/>
</dbReference>
<keyword evidence="4 5" id="KW-0012">Acyltransferase</keyword>
<dbReference type="HOGENOM" id="CLU_049918_3_0_1"/>
<comment type="similarity">
    <text evidence="1 5">Belongs to the arylamine N-acetyltransferase family.</text>
</comment>
<dbReference type="Gene3D" id="3.30.2140.20">
    <property type="match status" value="1"/>
</dbReference>
<dbReference type="EMBL" id="AFYH01211232">
    <property type="status" value="NOT_ANNOTATED_CDS"/>
    <property type="molecule type" value="Genomic_DNA"/>
</dbReference>
<sequence length="278" mass="31630">MNVSSYLARIGYEGSTDPSLETLRKIHTHHLLSVPFESLSIHCGEKITLDLLLLHEKIVKRRRGGFCCELNGLFSWLLKELGYEVTMFSGQVRNRFTQLYGPPNDHLVMLVDLDGQQWLCDIGFGSGFRTPLLLKAGLEQPQPNGNFRLCQDGGTWILESRLEDLAGKASSEWLSIYKFTLEECQLEDFVHMCEYHQTSPSSVFFCKSFCTLHLPNGMITYMGRRLIETDFAKGPNATREVELEEEEIPNILKEKFGIMLANKLIPKDDSIVPPPPIF</sequence>
<protein>
    <recommendedName>
        <fullName evidence="2">arylamine N-acetyltransferase</fullName>
        <ecNumber evidence="2">2.3.1.5</ecNumber>
    </recommendedName>
</protein>
<name>H3AI17_LATCH</name>
<dbReference type="InParanoid" id="H3AI17"/>
<gene>
    <name evidence="6" type="primary">LOC102362361</name>
</gene>
<dbReference type="EC" id="2.3.1.5" evidence="2"/>
<dbReference type="GO" id="GO:0004060">
    <property type="term" value="F:arylamine N-acetyltransferase activity"/>
    <property type="evidence" value="ECO:0007669"/>
    <property type="project" value="UniProtKB-EC"/>
</dbReference>
<dbReference type="PANTHER" id="PTHR11786:SF3">
    <property type="entry name" value="ARYLAMINE N-ACETYLTRANSFERASE"/>
    <property type="match status" value="1"/>
</dbReference>
<dbReference type="KEGG" id="lcm:102361569"/>
<dbReference type="InterPro" id="IPR001447">
    <property type="entry name" value="Arylamine_N-AcTrfase"/>
</dbReference>
<dbReference type="InterPro" id="IPR053710">
    <property type="entry name" value="Arylamine_NAT_domain_sf"/>
</dbReference>
<dbReference type="PANTHER" id="PTHR11786">
    <property type="entry name" value="N-HYDROXYARYLAMINE O-ACETYLTRANSFERASE"/>
    <property type="match status" value="1"/>
</dbReference>
<dbReference type="SUPFAM" id="SSF54001">
    <property type="entry name" value="Cysteine proteinases"/>
    <property type="match status" value="1"/>
</dbReference>
<evidence type="ECO:0000256" key="2">
    <source>
        <dbReference type="ARBA" id="ARBA00012701"/>
    </source>
</evidence>